<dbReference type="SUPFAM" id="SSF56300">
    <property type="entry name" value="Metallo-dependent phosphatases"/>
    <property type="match status" value="1"/>
</dbReference>
<proteinExistence type="predicted"/>
<dbReference type="InterPro" id="IPR029052">
    <property type="entry name" value="Metallo-depent_PP-like"/>
</dbReference>
<dbReference type="PIRSF" id="PIRSF033093">
    <property type="entry name" value="UCP_ML1119"/>
    <property type="match status" value="1"/>
</dbReference>
<accession>A0A975TXG7</accession>
<protein>
    <submittedName>
        <fullName evidence="3">Metallophosphoesterase</fullName>
    </submittedName>
</protein>
<sequence length="363" mass="39418">MFRFIHSSDLHLGKSFGNFPEDVRVRLQQARLEAIGTLAATARQSGTRDVLLAGDTFDKLNAAPKVIRGAINAMKAADDVRWWVMPGNHDHANASELWRTFTRDAPENVHALLRPEPVALAEGVVLLPAPPTERHPGRDLTQWFNDAATGDALRIGLAHGSIRGFSAEEGGASILSPDRARDAGLSYLALGDWHGQLQVNENTWYSGTPEADSFKHAALPSALVVELDGAHLRVTPQPTARLTWRTVAVDLLGDEAEVPLPSEDRTNTLMALTLTGRARPALRQRIEADFDQAAPDFLWADLDLDALSLIHDTTDLDRIDRQGALRAAAETLAAEADDPSLAPDTRATAQAALSLLFSYTEEA</sequence>
<dbReference type="EMBL" id="JAIMBW010000001">
    <property type="protein sequence ID" value="MBY4892442.1"/>
    <property type="molecule type" value="Genomic_DNA"/>
</dbReference>
<dbReference type="Pfam" id="PF00149">
    <property type="entry name" value="Metallophos"/>
    <property type="match status" value="1"/>
</dbReference>
<evidence type="ECO:0000259" key="1">
    <source>
        <dbReference type="Pfam" id="PF00149"/>
    </source>
</evidence>
<dbReference type="RefSeq" id="WP_257892236.1">
    <property type="nucleotide sequence ID" value="NZ_JAIMBW010000001.1"/>
</dbReference>
<dbReference type="Gene3D" id="3.60.21.10">
    <property type="match status" value="1"/>
</dbReference>
<dbReference type="Proteomes" id="UP000693972">
    <property type="component" value="Unassembled WGS sequence"/>
</dbReference>
<evidence type="ECO:0000313" key="3">
    <source>
        <dbReference type="EMBL" id="QXL89190.1"/>
    </source>
</evidence>
<dbReference type="EMBL" id="CP078073">
    <property type="protein sequence ID" value="QXL89190.1"/>
    <property type="molecule type" value="Genomic_DNA"/>
</dbReference>
<dbReference type="GO" id="GO:0016787">
    <property type="term" value="F:hydrolase activity"/>
    <property type="evidence" value="ECO:0007669"/>
    <property type="project" value="InterPro"/>
</dbReference>
<reference evidence="3 4" key="1">
    <citation type="submission" date="2021-07" db="EMBL/GenBank/DDBJ databases">
        <title>Karlodiniumbacter phycospheric gen. nov., sp. nov., a phycosphere bacterium isolated from karlodinium veneficum.</title>
        <authorList>
            <person name="Peng Y."/>
            <person name="Jiang L."/>
            <person name="Lee J."/>
        </authorList>
    </citation>
    <scope>NUCLEOTIDE SEQUENCE</scope>
    <source>
        <strain evidence="3 4">N5</strain>
    </source>
</reference>
<name>A0A975TXG7_9RHOB</name>
<feature type="domain" description="Calcineurin-like phosphoesterase" evidence="1">
    <location>
        <begin position="2"/>
        <end position="194"/>
    </location>
</feature>
<dbReference type="AlphaFoldDB" id="A0A975TXG7"/>
<dbReference type="InterPro" id="IPR014577">
    <property type="entry name" value="UCP033093_metalloPase"/>
</dbReference>
<dbReference type="InterPro" id="IPR050535">
    <property type="entry name" value="DNA_Repair-Maintenance_Comp"/>
</dbReference>
<dbReference type="InterPro" id="IPR004843">
    <property type="entry name" value="Calcineurin-like_PHP"/>
</dbReference>
<dbReference type="PANTHER" id="PTHR30337">
    <property type="entry name" value="COMPONENT OF ATP-DEPENDENT DSDNA EXONUCLEASE"/>
    <property type="match status" value="1"/>
</dbReference>
<gene>
    <name evidence="2" type="ORF">KUL25_06665</name>
    <name evidence="3" type="ORF">KUL25_06670</name>
</gene>
<evidence type="ECO:0000313" key="2">
    <source>
        <dbReference type="EMBL" id="MBY4892442.1"/>
    </source>
</evidence>
<dbReference type="PANTHER" id="PTHR30337:SF0">
    <property type="entry name" value="NUCLEASE SBCCD SUBUNIT D"/>
    <property type="match status" value="1"/>
</dbReference>
<evidence type="ECO:0000313" key="4">
    <source>
        <dbReference type="Proteomes" id="UP000693972"/>
    </source>
</evidence>
<keyword evidence="4" id="KW-1185">Reference proteome</keyword>
<organism evidence="3">
    <name type="scientific">Gymnodinialimonas phycosphaerae</name>
    <dbReference type="NCBI Taxonomy" id="2841589"/>
    <lineage>
        <taxon>Bacteria</taxon>
        <taxon>Pseudomonadati</taxon>
        <taxon>Pseudomonadota</taxon>
        <taxon>Alphaproteobacteria</taxon>
        <taxon>Rhodobacterales</taxon>
        <taxon>Paracoccaceae</taxon>
        <taxon>Gymnodinialimonas</taxon>
    </lineage>
</organism>